<dbReference type="InterPro" id="IPR036514">
    <property type="entry name" value="SGNH_hydro_sf"/>
</dbReference>
<proteinExistence type="predicted"/>
<name>A0A0D6MLJ6_9PROT</name>
<protein>
    <submittedName>
        <fullName evidence="2">GDSL family lipase</fullName>
    </submittedName>
</protein>
<dbReference type="InterPro" id="IPR013830">
    <property type="entry name" value="SGNH_hydro"/>
</dbReference>
<dbReference type="Proteomes" id="UP000032679">
    <property type="component" value="Unassembled WGS sequence"/>
</dbReference>
<comment type="caution">
    <text evidence="2">The sequence shown here is derived from an EMBL/GenBank/DDBJ whole genome shotgun (WGS) entry which is preliminary data.</text>
</comment>
<reference evidence="2 3" key="1">
    <citation type="submission" date="2012-10" db="EMBL/GenBank/DDBJ databases">
        <title>Genome sequencing of Tanticharoenia sakaeratensis NBRC 103193.</title>
        <authorList>
            <person name="Azuma Y."/>
            <person name="Hadano H."/>
            <person name="Hirakawa H."/>
            <person name="Matsushita K."/>
        </authorList>
    </citation>
    <scope>NUCLEOTIDE SEQUENCE [LARGE SCALE GENOMIC DNA]</scope>
    <source>
        <strain evidence="2 3">NBRC 103193</strain>
    </source>
</reference>
<dbReference type="GO" id="GO:0016788">
    <property type="term" value="F:hydrolase activity, acting on ester bonds"/>
    <property type="evidence" value="ECO:0007669"/>
    <property type="project" value="UniProtKB-ARBA"/>
</dbReference>
<dbReference type="EMBL" id="BALE01000024">
    <property type="protein sequence ID" value="GAN54542.1"/>
    <property type="molecule type" value="Genomic_DNA"/>
</dbReference>
<dbReference type="Pfam" id="PF13472">
    <property type="entry name" value="Lipase_GDSL_2"/>
    <property type="match status" value="1"/>
</dbReference>
<sequence length="208" mass="22305">MTETDDMRVCFFGDSFTAGTGDDTALGWVGRAVADVRQRGVDLTAYNLGVRGETSIDIARRWNAEAGPRLPEGIRAGLVFSFGVNDCVTGVAGQMRVPVHQTIETAQSIFADAARAGWPVLMIGPPRCFEATLDLRIAALTDVLAPVCAEFDIPFLPLFHRMPDAASREGGIWQQECADGDGIHPNAGGYAMIARIVTGWDAWGAMFG</sequence>
<dbReference type="RefSeq" id="WP_048849086.1">
    <property type="nucleotide sequence ID" value="NZ_BALE01000024.1"/>
</dbReference>
<evidence type="ECO:0000259" key="1">
    <source>
        <dbReference type="Pfam" id="PF13472"/>
    </source>
</evidence>
<evidence type="ECO:0000313" key="2">
    <source>
        <dbReference type="EMBL" id="GAN54542.1"/>
    </source>
</evidence>
<dbReference type="PANTHER" id="PTHR30383:SF29">
    <property type="entry name" value="SGNH HYDROLASE-TYPE ESTERASE DOMAIN-CONTAINING PROTEIN"/>
    <property type="match status" value="1"/>
</dbReference>
<feature type="domain" description="SGNH hydrolase-type esterase" evidence="1">
    <location>
        <begin position="11"/>
        <end position="191"/>
    </location>
</feature>
<dbReference type="STRING" id="1231623.Tasa_024_008"/>
<gene>
    <name evidence="2" type="ORF">Tasa_024_008</name>
</gene>
<dbReference type="SUPFAM" id="SSF52266">
    <property type="entry name" value="SGNH hydrolase"/>
    <property type="match status" value="1"/>
</dbReference>
<dbReference type="Gene3D" id="3.40.50.1110">
    <property type="entry name" value="SGNH hydrolase"/>
    <property type="match status" value="1"/>
</dbReference>
<dbReference type="AlphaFoldDB" id="A0A0D6MLJ6"/>
<dbReference type="PANTHER" id="PTHR30383">
    <property type="entry name" value="THIOESTERASE 1/PROTEASE 1/LYSOPHOSPHOLIPASE L1"/>
    <property type="match status" value="1"/>
</dbReference>
<accession>A0A0D6MLJ6</accession>
<dbReference type="InterPro" id="IPR051532">
    <property type="entry name" value="Ester_Hydrolysis_Enzymes"/>
</dbReference>
<keyword evidence="3" id="KW-1185">Reference proteome</keyword>
<organism evidence="2 3">
    <name type="scientific">Tanticharoenia sakaeratensis NBRC 103193</name>
    <dbReference type="NCBI Taxonomy" id="1231623"/>
    <lineage>
        <taxon>Bacteria</taxon>
        <taxon>Pseudomonadati</taxon>
        <taxon>Pseudomonadota</taxon>
        <taxon>Alphaproteobacteria</taxon>
        <taxon>Acetobacterales</taxon>
        <taxon>Acetobacteraceae</taxon>
        <taxon>Tanticharoenia</taxon>
    </lineage>
</organism>
<evidence type="ECO:0000313" key="3">
    <source>
        <dbReference type="Proteomes" id="UP000032679"/>
    </source>
</evidence>